<dbReference type="Pfam" id="PF01464">
    <property type="entry name" value="SLT"/>
    <property type="match status" value="1"/>
</dbReference>
<dbReference type="InterPro" id="IPR023346">
    <property type="entry name" value="Lysozyme-like_dom_sf"/>
</dbReference>
<keyword evidence="7" id="KW-1185">Reference proteome</keyword>
<comment type="caution">
    <text evidence="6">The sequence shown here is derived from an EMBL/GenBank/DDBJ whole genome shotgun (WGS) entry which is preliminary data.</text>
</comment>
<dbReference type="PANTHER" id="PTHR37423:SF5">
    <property type="entry name" value="SOLUBLE LYTIC MUREIN TRANSGLYCOSYLASE"/>
    <property type="match status" value="1"/>
</dbReference>
<sequence length="569" mass="63765">MTGLAAFALPVTPAIADSANYFHSSKAQNALPDVLDQETREYYRSVFNAIQAENWERVDDLLNDRDPGLLHQVALAEYYTHANSPETSAQQITEWFEMGVSLPQAEQLARLGERRGLFDTPSLPSTRRIQRQPWQSKRVLPRPTNDGTMPESVSRDILARIRDDDPDGARELLAEIDLSLSSEARAEWRQRVAWSYYIENQDYAAFSMAQTVAEGSGPWVAEGYWTAGLSSWRLGDCANAAAGFSRAAQAAQNIELTAAAHYWAHRALIRCRQPGEAEQQLRAAASSPKTLYGMLALEQLGQEQPAASEVSDLTRDDWRRLERIENARIATALVEIGAEDLAGEVIRHQARIGDPEDFGALTRLARRLGLPQTQLWLARSAPYGARADGMLQYPVARWAPSDGWKVDPALAFAHALQESNFRTSAVSPANARGLMQITPITVRQHAPRLEMNARYVNLNDPSVNLSFGQRNLEMLRDTPATRNNLPKIMAAYNAGLSPITRWNEEVNDQGDPLLYMESIPYWETRSYVAIVMRNYWMYELQAGVKNSPSRASLSRNEWPEFPAAPRNAR</sequence>
<evidence type="ECO:0000259" key="5">
    <source>
        <dbReference type="Pfam" id="PF01464"/>
    </source>
</evidence>
<feature type="domain" description="Transglycosylase SLT" evidence="5">
    <location>
        <begin position="403"/>
        <end position="510"/>
    </location>
</feature>
<evidence type="ECO:0000256" key="1">
    <source>
        <dbReference type="ARBA" id="ARBA00007734"/>
    </source>
</evidence>
<evidence type="ECO:0000256" key="2">
    <source>
        <dbReference type="ARBA" id="ARBA00009387"/>
    </source>
</evidence>
<accession>A0A850H8R1</accession>
<protein>
    <submittedName>
        <fullName evidence="6">Lytic transglycosylase domain-containing protein</fullName>
    </submittedName>
</protein>
<dbReference type="Proteomes" id="UP000546031">
    <property type="component" value="Unassembled WGS sequence"/>
</dbReference>
<evidence type="ECO:0000256" key="3">
    <source>
        <dbReference type="ARBA" id="ARBA00022729"/>
    </source>
</evidence>
<dbReference type="Gene3D" id="1.10.530.10">
    <property type="match status" value="1"/>
</dbReference>
<feature type="region of interest" description="Disordered" evidence="4">
    <location>
        <begin position="549"/>
        <end position="569"/>
    </location>
</feature>
<comment type="similarity">
    <text evidence="2">Belongs to the virb1 family.</text>
</comment>
<dbReference type="GO" id="GO:0004553">
    <property type="term" value="F:hydrolase activity, hydrolyzing O-glycosyl compounds"/>
    <property type="evidence" value="ECO:0007669"/>
    <property type="project" value="InterPro"/>
</dbReference>
<comment type="similarity">
    <text evidence="1">Belongs to the transglycosylase Slt family.</text>
</comment>
<feature type="region of interest" description="Disordered" evidence="4">
    <location>
        <begin position="129"/>
        <end position="151"/>
    </location>
</feature>
<gene>
    <name evidence="6" type="ORF">HUO12_03255</name>
</gene>
<evidence type="ECO:0000313" key="6">
    <source>
        <dbReference type="EMBL" id="NVE93910.1"/>
    </source>
</evidence>
<name>A0A850H8R1_9SPHN</name>
<organism evidence="6 7">
    <name type="scientific">Altererythrobacter lutimaris</name>
    <dbReference type="NCBI Taxonomy" id="2743979"/>
    <lineage>
        <taxon>Bacteria</taxon>
        <taxon>Pseudomonadati</taxon>
        <taxon>Pseudomonadota</taxon>
        <taxon>Alphaproteobacteria</taxon>
        <taxon>Sphingomonadales</taxon>
        <taxon>Erythrobacteraceae</taxon>
        <taxon>Altererythrobacter</taxon>
    </lineage>
</organism>
<evidence type="ECO:0000256" key="4">
    <source>
        <dbReference type="SAM" id="MobiDB-lite"/>
    </source>
</evidence>
<reference evidence="6 7" key="1">
    <citation type="submission" date="2020-06" db="EMBL/GenBank/DDBJ databases">
        <title>Altererythrobacter lutimaris sp. nov., a marine bacterium isolated from a tidal flat.</title>
        <authorList>
            <person name="Kim D."/>
            <person name="Yoo Y."/>
            <person name="Kim J.-J."/>
        </authorList>
    </citation>
    <scope>NUCLEOTIDE SEQUENCE [LARGE SCALE GENOMIC DNA]</scope>
    <source>
        <strain evidence="6 7">JGD-16</strain>
    </source>
</reference>
<dbReference type="PANTHER" id="PTHR37423">
    <property type="entry name" value="SOLUBLE LYTIC MUREIN TRANSGLYCOSYLASE-RELATED"/>
    <property type="match status" value="1"/>
</dbReference>
<dbReference type="InterPro" id="IPR008939">
    <property type="entry name" value="Lytic_TGlycosylase_superhlx_U"/>
</dbReference>
<keyword evidence="3" id="KW-0732">Signal</keyword>
<dbReference type="CDD" id="cd13401">
    <property type="entry name" value="Slt70-like"/>
    <property type="match status" value="1"/>
</dbReference>
<dbReference type="AlphaFoldDB" id="A0A850H8R1"/>
<dbReference type="SUPFAM" id="SSF53955">
    <property type="entry name" value="Lysozyme-like"/>
    <property type="match status" value="1"/>
</dbReference>
<dbReference type="SUPFAM" id="SSF48435">
    <property type="entry name" value="Bacterial muramidases"/>
    <property type="match status" value="1"/>
</dbReference>
<dbReference type="GO" id="GO:0042597">
    <property type="term" value="C:periplasmic space"/>
    <property type="evidence" value="ECO:0007669"/>
    <property type="project" value="InterPro"/>
</dbReference>
<dbReference type="InterPro" id="IPR008258">
    <property type="entry name" value="Transglycosylase_SLT_dom_1"/>
</dbReference>
<proteinExistence type="inferred from homology"/>
<dbReference type="Gene3D" id="1.25.20.10">
    <property type="entry name" value="Bacterial muramidases"/>
    <property type="match status" value="1"/>
</dbReference>
<dbReference type="EMBL" id="JABWTA010000001">
    <property type="protein sequence ID" value="NVE93910.1"/>
    <property type="molecule type" value="Genomic_DNA"/>
</dbReference>
<evidence type="ECO:0000313" key="7">
    <source>
        <dbReference type="Proteomes" id="UP000546031"/>
    </source>
</evidence>